<evidence type="ECO:0000256" key="1">
    <source>
        <dbReference type="SAM" id="SignalP"/>
    </source>
</evidence>
<organism evidence="4 5">
    <name type="scientific">Actinomadura parmotrematis</name>
    <dbReference type="NCBI Taxonomy" id="2864039"/>
    <lineage>
        <taxon>Bacteria</taxon>
        <taxon>Bacillati</taxon>
        <taxon>Actinomycetota</taxon>
        <taxon>Actinomycetes</taxon>
        <taxon>Streptosporangiales</taxon>
        <taxon>Thermomonosporaceae</taxon>
        <taxon>Actinomadura</taxon>
    </lineage>
</organism>
<protein>
    <submittedName>
        <fullName evidence="4">Thioester domain-containing protein</fullName>
    </submittedName>
</protein>
<feature type="domain" description="DUF5979" evidence="3">
    <location>
        <begin position="352"/>
        <end position="452"/>
    </location>
</feature>
<feature type="chain" id="PRO_5046977364" evidence="1">
    <location>
        <begin position="35"/>
        <end position="565"/>
    </location>
</feature>
<dbReference type="InterPro" id="IPR046022">
    <property type="entry name" value="DUF5979"/>
</dbReference>
<dbReference type="Proteomes" id="UP000774570">
    <property type="component" value="Unassembled WGS sequence"/>
</dbReference>
<evidence type="ECO:0000313" key="5">
    <source>
        <dbReference type="Proteomes" id="UP000774570"/>
    </source>
</evidence>
<dbReference type="Pfam" id="PF08341">
    <property type="entry name" value="TED"/>
    <property type="match status" value="1"/>
</dbReference>
<dbReference type="RefSeq" id="WP_220163990.1">
    <property type="nucleotide sequence ID" value="NZ_JAIBOA010000003.1"/>
</dbReference>
<comment type="caution">
    <text evidence="4">The sequence shown here is derived from an EMBL/GenBank/DDBJ whole genome shotgun (WGS) entry which is preliminary data.</text>
</comment>
<dbReference type="EMBL" id="JAIBOA010000003">
    <property type="protein sequence ID" value="MBW8481886.1"/>
    <property type="molecule type" value="Genomic_DNA"/>
</dbReference>
<proteinExistence type="predicted"/>
<evidence type="ECO:0000259" key="2">
    <source>
        <dbReference type="Pfam" id="PF08341"/>
    </source>
</evidence>
<keyword evidence="5" id="KW-1185">Reference proteome</keyword>
<gene>
    <name evidence="4" type="ORF">K1Y72_05865</name>
</gene>
<evidence type="ECO:0000313" key="4">
    <source>
        <dbReference type="EMBL" id="MBW8481886.1"/>
    </source>
</evidence>
<keyword evidence="1" id="KW-0732">Signal</keyword>
<dbReference type="Pfam" id="PF19407">
    <property type="entry name" value="DUF5979"/>
    <property type="match status" value="2"/>
</dbReference>
<sequence>MVVRGSRAARRPARLLAAVLALALTAAGTAPASAAPAPVPAPAPLRVPVPDTSVGAEPVFSSDVQITALGAGATVRTAYDAPAALNPLDGYPAALPAGSTPHGTLTARLIEVTDQGPGGATALTYCIDLHTSTQVGVNYKLGTWNSANVPNVGYVGYILGHYFPTTGEPAGLAGDNERAAAVQLAIWFLTDKLVLAPTDARYAAVAAIVTDALANGPSPEPSPPRIGVVPATAEAPSNGGLAGPFTVSGDGPATLQTVGGTQVFTDAAGRHRLDDGDTVRPGDRLWARSTTTATPQGFVLNRSADITESAVYLYDHTNPGVDDAQKLILAKKEHLTARAGVRLTRYDAGDLVLAKAVTGAAAGLQGAITLRVSCTGPDGGIVHHTRTLPAGASPGRHLLHVTGIPAGSTCTVTETATGENGRTDARRPVIVPSRVTVPTDGTVTVTVTDTYDRATGALRVTKAVRGDGAGLQGRITVRVRCTRPGAAPLTRTFHLSAHRKRGTYTVALLTGLPTGSRCTAAEPGTGANPAVTLEKLRVIPRAATIAKHHTSTIRITDTYRRKRVK</sequence>
<dbReference type="InterPro" id="IPR013552">
    <property type="entry name" value="Thioester_dom"/>
</dbReference>
<feature type="domain" description="Thioester" evidence="2">
    <location>
        <begin position="124"/>
        <end position="205"/>
    </location>
</feature>
<evidence type="ECO:0000259" key="3">
    <source>
        <dbReference type="Pfam" id="PF19407"/>
    </source>
</evidence>
<feature type="domain" description="DUF5979" evidence="3">
    <location>
        <begin position="458"/>
        <end position="559"/>
    </location>
</feature>
<reference evidence="4 5" key="1">
    <citation type="submission" date="2021-07" db="EMBL/GenBank/DDBJ databases">
        <title>Actinomadura sp. PM05-2 isolated from lichen.</title>
        <authorList>
            <person name="Somphong A."/>
            <person name="Phongsopitanun W."/>
            <person name="Tanasupawat S."/>
            <person name="Peongsungnone V."/>
        </authorList>
    </citation>
    <scope>NUCLEOTIDE SEQUENCE [LARGE SCALE GENOMIC DNA]</scope>
    <source>
        <strain evidence="4 5">PM05-2</strain>
    </source>
</reference>
<feature type="signal peptide" evidence="1">
    <location>
        <begin position="1"/>
        <end position="34"/>
    </location>
</feature>
<name>A0ABS7FNJ2_9ACTN</name>
<accession>A0ABS7FNJ2</accession>